<dbReference type="PANTHER" id="PTHR30619:SF1">
    <property type="entry name" value="RECOMBINATION PROTEIN 2"/>
    <property type="match status" value="1"/>
</dbReference>
<dbReference type="KEGG" id="swf:E3E12_05425"/>
<proteinExistence type="predicted"/>
<keyword evidence="2" id="KW-1003">Cell membrane</keyword>
<dbReference type="GO" id="GO:0005886">
    <property type="term" value="C:plasma membrane"/>
    <property type="evidence" value="ECO:0007669"/>
    <property type="project" value="UniProtKB-SubCell"/>
</dbReference>
<comment type="subcellular location">
    <subcellularLocation>
        <location evidence="1">Cell membrane</location>
        <topology evidence="1">Multi-pass membrane protein</topology>
    </subcellularLocation>
</comment>
<feature type="transmembrane region" description="Helical" evidence="6">
    <location>
        <begin position="313"/>
        <end position="331"/>
    </location>
</feature>
<sequence length="784" mass="84506">MDALPRCWVALQGHRLACWIPFCLGSGEALYLAFSQEPPLWELVAAGLVAFSVAGLWAWLGNNTLCAKPCHASLALGRVVLAALFWVSVGLGLLGLQAHWQTPFPALPAQATLIQGQLQALESTGTPEKLKLTLGQVDFLTPWDKRATPLKRHLTLYLSEKNAEQPFCLGAVVKLEVQLSPPPGPVWPGGPDPRFRAWFSGSAGSGHVLAVRSVQRTPCHADVPLFAWAGYRQRLAHQVETMLPGQEGAIAATILTGESGGLTQATRDEFAAAGLAHILAVAGLHLALVTGLAAVVLQCLVRRFENLMLFGQGRFIVLGGSVLAGLGYVFLTGLHVPGLRALFMMAALAIGLVLGRKKHAMRSLALVALLFMVTDPVIITDLSFQMSFCAVLGLIAGFEALQPQLERIKMAVHALEGRTMPAQRAQRHFGVSLLGQPKFWLVKGARLAEGVFLLALTSLLAGLATMPATVMHFSRIQPWFVVANIVAVPLMGFWIMPLGMVALLWLMVVDGVQTWWGDFPWLAWPAEGAFWLMGQALGLMAWMAGQVASWPAATVAVRAPSGLGYWLALLALMMMCLFKAQGLGRWLKNALALTLLVGALLWPQRQAVPVALVDNTGGVAAVLGTGDGEVMPFTAYQAGPGKAMWVRAKWAEAFALPVQPLPPSCQKGWCLLTTRQGLKIVVVTKRKALSAKASFCPMGQVWLMVDLVSRVPPCTGFSRPILLGKEAWRVGSRAVMAVPKGSLGKTTPYYEVDVITARQAMGQRLWTRTMPTKARMGLPLMPSE</sequence>
<feature type="transmembrane region" description="Helical" evidence="6">
    <location>
        <begin position="451"/>
        <end position="473"/>
    </location>
</feature>
<feature type="transmembrane region" description="Helical" evidence="6">
    <location>
        <begin position="337"/>
        <end position="354"/>
    </location>
</feature>
<evidence type="ECO:0000256" key="5">
    <source>
        <dbReference type="ARBA" id="ARBA00023136"/>
    </source>
</evidence>
<feature type="domain" description="ComEC/Rec2-related protein" evidence="7">
    <location>
        <begin position="254"/>
        <end position="579"/>
    </location>
</feature>
<dbReference type="PANTHER" id="PTHR30619">
    <property type="entry name" value="DNA INTERNALIZATION/COMPETENCE PROTEIN COMEC/REC2"/>
    <property type="match status" value="1"/>
</dbReference>
<feature type="transmembrane region" description="Helical" evidence="6">
    <location>
        <begin position="521"/>
        <end position="543"/>
    </location>
</feature>
<feature type="transmembrane region" description="Helical" evidence="6">
    <location>
        <begin position="563"/>
        <end position="579"/>
    </location>
</feature>
<dbReference type="NCBIfam" id="TIGR00360">
    <property type="entry name" value="ComEC_N-term"/>
    <property type="match status" value="1"/>
</dbReference>
<protein>
    <submittedName>
        <fullName evidence="8">ComEC/Rec2 family competence protein</fullName>
    </submittedName>
</protein>
<keyword evidence="5 6" id="KW-0472">Membrane</keyword>
<dbReference type="InterPro" id="IPR004477">
    <property type="entry name" value="ComEC_N"/>
</dbReference>
<evidence type="ECO:0000259" key="7">
    <source>
        <dbReference type="Pfam" id="PF03772"/>
    </source>
</evidence>
<feature type="transmembrane region" description="Helical" evidence="6">
    <location>
        <begin position="361"/>
        <end position="378"/>
    </location>
</feature>
<reference evidence="8 9" key="1">
    <citation type="submission" date="2019-03" db="EMBL/GenBank/DDBJ databases">
        <title>The complete genome sequence of Swingsia_sp. F3b2 LMG30590(T).</title>
        <authorList>
            <person name="Chua K.-O."/>
            <person name="Chan K.-G."/>
            <person name="See-Too W.-S."/>
        </authorList>
    </citation>
    <scope>NUCLEOTIDE SEQUENCE [LARGE SCALE GENOMIC DNA]</scope>
    <source>
        <strain evidence="8 9">F3b2</strain>
    </source>
</reference>
<dbReference type="Pfam" id="PF03772">
    <property type="entry name" value="Competence"/>
    <property type="match status" value="1"/>
</dbReference>
<dbReference type="OrthoDB" id="9790149at2"/>
<gene>
    <name evidence="8" type="ORF">E3E12_05425</name>
</gene>
<feature type="transmembrane region" description="Helical" evidence="6">
    <location>
        <begin position="275"/>
        <end position="301"/>
    </location>
</feature>
<feature type="transmembrane region" description="Helical" evidence="6">
    <location>
        <begin position="40"/>
        <end position="60"/>
    </location>
</feature>
<dbReference type="EMBL" id="CP038231">
    <property type="protein sequence ID" value="QDH13721.1"/>
    <property type="molecule type" value="Genomic_DNA"/>
</dbReference>
<keyword evidence="9" id="KW-1185">Reference proteome</keyword>
<accession>A0A4Y6UBE5</accession>
<evidence type="ECO:0000256" key="3">
    <source>
        <dbReference type="ARBA" id="ARBA00022692"/>
    </source>
</evidence>
<evidence type="ECO:0000256" key="4">
    <source>
        <dbReference type="ARBA" id="ARBA00022989"/>
    </source>
</evidence>
<evidence type="ECO:0000256" key="1">
    <source>
        <dbReference type="ARBA" id="ARBA00004651"/>
    </source>
</evidence>
<evidence type="ECO:0000256" key="6">
    <source>
        <dbReference type="SAM" id="Phobius"/>
    </source>
</evidence>
<organism evidence="8 9">
    <name type="scientific">Formicincola oecophyllae</name>
    <dbReference type="NCBI Taxonomy" id="2558361"/>
    <lineage>
        <taxon>Bacteria</taxon>
        <taxon>Pseudomonadati</taxon>
        <taxon>Pseudomonadota</taxon>
        <taxon>Alphaproteobacteria</taxon>
        <taxon>Acetobacterales</taxon>
        <taxon>Acetobacteraceae</taxon>
        <taxon>Formicincola</taxon>
    </lineage>
</organism>
<name>A0A4Y6UBE5_9PROT</name>
<dbReference type="AlphaFoldDB" id="A0A4Y6UBE5"/>
<feature type="transmembrane region" description="Helical" evidence="6">
    <location>
        <begin position="16"/>
        <end position="34"/>
    </location>
</feature>
<keyword evidence="3 6" id="KW-0812">Transmembrane</keyword>
<dbReference type="Proteomes" id="UP000318709">
    <property type="component" value="Chromosome"/>
</dbReference>
<feature type="transmembrane region" description="Helical" evidence="6">
    <location>
        <begin position="479"/>
        <end position="509"/>
    </location>
</feature>
<evidence type="ECO:0000256" key="2">
    <source>
        <dbReference type="ARBA" id="ARBA00022475"/>
    </source>
</evidence>
<feature type="transmembrane region" description="Helical" evidence="6">
    <location>
        <begin position="72"/>
        <end position="96"/>
    </location>
</feature>
<dbReference type="InterPro" id="IPR052159">
    <property type="entry name" value="Competence_DNA_uptake"/>
</dbReference>
<evidence type="ECO:0000313" key="8">
    <source>
        <dbReference type="EMBL" id="QDH13721.1"/>
    </source>
</evidence>
<keyword evidence="4 6" id="KW-1133">Transmembrane helix</keyword>
<evidence type="ECO:0000313" key="9">
    <source>
        <dbReference type="Proteomes" id="UP000318709"/>
    </source>
</evidence>